<evidence type="ECO:0000313" key="2">
    <source>
        <dbReference type="Proteomes" id="UP000075666"/>
    </source>
</evidence>
<dbReference type="STRING" id="46224.B4102_3896"/>
<reference evidence="1 2" key="1">
    <citation type="submission" date="2016-01" db="EMBL/GenBank/DDBJ databases">
        <title>Genome Sequences of Twelve Sporeforming Bacillus Species Isolated from Foods.</title>
        <authorList>
            <person name="Berendsen E.M."/>
            <person name="Wells-Bennik M.H."/>
            <person name="Krawcyk A.O."/>
            <person name="De Jong A."/>
            <person name="Holsappel S."/>
            <person name="Eijlander R.T."/>
            <person name="Kuipers O.P."/>
        </authorList>
    </citation>
    <scope>NUCLEOTIDE SEQUENCE [LARGE SCALE GENOMIC DNA]</scope>
    <source>
        <strain evidence="1 2">B4102</strain>
    </source>
</reference>
<dbReference type="AlphaFoldDB" id="A0A150KL12"/>
<protein>
    <recommendedName>
        <fullName evidence="3">Phosphoglycerate mutase</fullName>
    </recommendedName>
</protein>
<sequence>MFYKGKNVVIGTHGNLMVLILHYFDTSYRFNFWKKLSMPDIYRLSFFEKKLKDVKRILK</sequence>
<comment type="caution">
    <text evidence="1">The sequence shown here is derived from an EMBL/GenBank/DDBJ whole genome shotgun (WGS) entry which is preliminary data.</text>
</comment>
<evidence type="ECO:0000313" key="1">
    <source>
        <dbReference type="EMBL" id="KYC89889.1"/>
    </source>
</evidence>
<accession>A0A150KL12</accession>
<organism evidence="1 2">
    <name type="scientific">Heyndrickxia sporothermodurans</name>
    <dbReference type="NCBI Taxonomy" id="46224"/>
    <lineage>
        <taxon>Bacteria</taxon>
        <taxon>Bacillati</taxon>
        <taxon>Bacillota</taxon>
        <taxon>Bacilli</taxon>
        <taxon>Bacillales</taxon>
        <taxon>Bacillaceae</taxon>
        <taxon>Heyndrickxia</taxon>
    </lineage>
</organism>
<keyword evidence="2" id="KW-1185">Reference proteome</keyword>
<dbReference type="EMBL" id="LQYN01000129">
    <property type="protein sequence ID" value="KYC89889.1"/>
    <property type="molecule type" value="Genomic_DNA"/>
</dbReference>
<dbReference type="PATRIC" id="fig|46224.3.peg.1040"/>
<name>A0A150KL12_9BACI</name>
<evidence type="ECO:0008006" key="3">
    <source>
        <dbReference type="Google" id="ProtNLM"/>
    </source>
</evidence>
<proteinExistence type="predicted"/>
<gene>
    <name evidence="1" type="ORF">B4102_3896</name>
</gene>
<dbReference type="Proteomes" id="UP000075666">
    <property type="component" value="Unassembled WGS sequence"/>
</dbReference>